<feature type="coiled-coil region" evidence="5">
    <location>
        <begin position="586"/>
        <end position="1029"/>
    </location>
</feature>
<evidence type="ECO:0000313" key="8">
    <source>
        <dbReference type="Proteomes" id="UP000887567"/>
    </source>
</evidence>
<dbReference type="RefSeq" id="XP_028512989.1">
    <property type="nucleotide sequence ID" value="XM_028657188.1"/>
</dbReference>
<evidence type="ECO:0000256" key="6">
    <source>
        <dbReference type="SAM" id="MobiDB-lite"/>
    </source>
</evidence>
<feature type="compositionally biased region" description="Basic and acidic residues" evidence="6">
    <location>
        <begin position="264"/>
        <end position="273"/>
    </location>
</feature>
<sequence>MDIILNTLKAGLPRHRMSLQYYEEMNNYDNELEYTDFEKIPTLLSCNPSQYEKDLRNIVLDLYSDRKPDVLEKEPGDVITMNQHDGLHITSTEQTPSCEIAKLQTGFDDISTSFDGSHLSDDFVEPRILYRYKETVLINDVPKCENHAPSLTTIKTDHNSCDPEMVNKSAVSSLHYSKSTGETFGNSEGVPQIPYDPSEAQLLSTSFSDSGIQIEYPENDSIASECDELGRDEKVVRQDKVDGVKAKTYDEYLTSTKHATTKRGGPEVREQHHTVSGIPSDPALFVDTSSPVRTDSVRNNEHTNTYNRGTSIDTPSKTVPEDSNLQLVLVNMEGKLETLTSEYTKVLEEKKELQDKLKINENQTTDRGNWNQYQNKDVQLELDNLRGKKVNLERTIANLHLLNDDKTLQVSDAEEKLKSSQLCIQNLQQKLQVLEGEVFEKSSGVEALEKELLTLKSALEETRLHYEESVKEKTVLSSDVSTLVNAKSWLIKQLEKSKEVQVNLQLQLNDYDATILTQNRQVEFLKCENARVSKTLAETQEKAISEKAMILEHLEKVESDLVSQDIALRNMQSEKTTIQRELGVKIKSLENENGLLQNLVKSAQILEQELQALRTDAQSKETLLVDLKKEKDEISQQLSYTRNVNDVCEKNIQILNCKLLENEKKLKSLAEEKETQQATIKELEINNEALTRQICEAQEEKDALDNAVQMLRLELDKVERRFKIMKRELALKANQLKEVTKQKDGFINELRVLRDELEQHKSLMEELRDTIRQRDETIHELQSDKAKVHAEACVLSEHLKRTQLEFHETRKEKDTLHEQLQASNSDLSHVEKKYYDSCSEKAKLEGELESTKRALEDYTTTKQVEHESLKHEMNQVKSAFQYEATRHRDEAINLKQEIEFMKGQLAQKRKQHKNEVAALEKKLTEIEETMEQEKVDVRKRFEDLVSAASEKLEREKTERKQEISALNQEKQFLTIKCTELEERAKNAAAMQQNRIHTLESELRVAKIAIEDKKRELEKLLLLSVELEREKGRLAGLRTSQKALREHCSNVEELSASRELKISKLQTKLEDVTLEKETQRKEAQSKLIQLESTLKTQSERIDDLRLCLGSERKQTSQLKIKLNTNEQEAENTLKKLTKAYVDLENASSKCEKSVQELKDKEKIQQELRRDVKSSQAIAQTLENENQILKEREKIQNDLTQAIEWKLNQRSKELEYAKEQLRLSDERHQSEIETLKTAIQVVKSEAAYLRREVSIARKSKCENQEKYFTSRDELISARQETQITKQDLFAASQQLRYLKSAILNSLDMKELQEFVKSDDEASFVTTVTLETTSQDNAEFKSSLNSLRECMSSLRNQISTLQEQMNNHTTAICTAASSWRSFEKNVQNLQMECASVQKKAQVWSAEKDISEDV</sequence>
<dbReference type="KEGG" id="epa:110232744"/>
<evidence type="ECO:0000256" key="3">
    <source>
        <dbReference type="ARBA" id="ARBA00022553"/>
    </source>
</evidence>
<dbReference type="PANTHER" id="PTHR18902">
    <property type="entry name" value="NUCLEAR MITOTIC APPARATUS PROTEIN 1-RELATED"/>
    <property type="match status" value="1"/>
</dbReference>
<evidence type="ECO:0000256" key="2">
    <source>
        <dbReference type="ARBA" id="ARBA00022490"/>
    </source>
</evidence>
<comment type="subcellular location">
    <subcellularLocation>
        <location evidence="1">Cytoplasm</location>
    </subcellularLocation>
</comment>
<dbReference type="PANTHER" id="PTHR18902:SF31">
    <property type="entry name" value="PERICENTRIN_AKAP-450 CENTROSOMAL TARGETING DOMAIN-CONTAINING PROTEIN"/>
    <property type="match status" value="1"/>
</dbReference>
<feature type="coiled-coil region" evidence="5">
    <location>
        <begin position="1061"/>
        <end position="1197"/>
    </location>
</feature>
<dbReference type="OMA" id="SWRLKEK"/>
<dbReference type="InterPro" id="IPR051841">
    <property type="entry name" value="MT-Golgi_org_protein"/>
</dbReference>
<feature type="coiled-coil region" evidence="5">
    <location>
        <begin position="329"/>
        <end position="465"/>
    </location>
</feature>
<protein>
    <submittedName>
        <fullName evidence="7">Uncharacterized protein</fullName>
    </submittedName>
</protein>
<evidence type="ECO:0000256" key="4">
    <source>
        <dbReference type="ARBA" id="ARBA00023054"/>
    </source>
</evidence>
<keyword evidence="2" id="KW-0963">Cytoplasm</keyword>
<dbReference type="Proteomes" id="UP000887567">
    <property type="component" value="Unplaced"/>
</dbReference>
<organism evidence="7 8">
    <name type="scientific">Exaiptasia diaphana</name>
    <name type="common">Tropical sea anemone</name>
    <name type="synonym">Aiptasia pulchella</name>
    <dbReference type="NCBI Taxonomy" id="2652724"/>
    <lineage>
        <taxon>Eukaryota</taxon>
        <taxon>Metazoa</taxon>
        <taxon>Cnidaria</taxon>
        <taxon>Anthozoa</taxon>
        <taxon>Hexacorallia</taxon>
        <taxon>Actiniaria</taxon>
        <taxon>Aiptasiidae</taxon>
        <taxon>Exaiptasia</taxon>
    </lineage>
</organism>
<dbReference type="OrthoDB" id="2286360at2759"/>
<keyword evidence="3" id="KW-0597">Phosphoprotein</keyword>
<feature type="compositionally biased region" description="Polar residues" evidence="6">
    <location>
        <begin position="302"/>
        <end position="319"/>
    </location>
</feature>
<feature type="coiled-coil region" evidence="5">
    <location>
        <begin position="1341"/>
        <end position="1403"/>
    </location>
</feature>
<dbReference type="GeneID" id="110232744"/>
<reference evidence="7" key="1">
    <citation type="submission" date="2022-11" db="UniProtKB">
        <authorList>
            <consortium name="EnsemblMetazoa"/>
        </authorList>
    </citation>
    <scope>IDENTIFICATION</scope>
</reference>
<evidence type="ECO:0000256" key="1">
    <source>
        <dbReference type="ARBA" id="ARBA00004496"/>
    </source>
</evidence>
<proteinExistence type="predicted"/>
<keyword evidence="4 5" id="KW-0175">Coiled coil</keyword>
<evidence type="ECO:0000313" key="7">
    <source>
        <dbReference type="EnsemblMetazoa" id="XP_028512989.1"/>
    </source>
</evidence>
<feature type="region of interest" description="Disordered" evidence="6">
    <location>
        <begin position="258"/>
        <end position="319"/>
    </location>
</feature>
<keyword evidence="8" id="KW-1185">Reference proteome</keyword>
<name>A0A913YD82_EXADI</name>
<dbReference type="SUPFAM" id="SSF57997">
    <property type="entry name" value="Tropomyosin"/>
    <property type="match status" value="1"/>
</dbReference>
<dbReference type="GO" id="GO:0005737">
    <property type="term" value="C:cytoplasm"/>
    <property type="evidence" value="ECO:0007669"/>
    <property type="project" value="UniProtKB-SubCell"/>
</dbReference>
<dbReference type="EnsemblMetazoa" id="XM_028657188.1">
    <property type="protein sequence ID" value="XP_028512989.1"/>
    <property type="gene ID" value="LOC110232744"/>
</dbReference>
<accession>A0A913YD82</accession>
<evidence type="ECO:0000256" key="5">
    <source>
        <dbReference type="SAM" id="Coils"/>
    </source>
</evidence>